<dbReference type="Proteomes" id="UP000018936">
    <property type="component" value="Unassembled WGS sequence"/>
</dbReference>
<evidence type="ECO:0000256" key="1">
    <source>
        <dbReference type="SAM" id="MobiDB-lite"/>
    </source>
</evidence>
<proteinExistence type="predicted"/>
<evidence type="ECO:0000313" key="3">
    <source>
        <dbReference type="Proteomes" id="UP000018936"/>
    </source>
</evidence>
<feature type="compositionally biased region" description="Basic residues" evidence="1">
    <location>
        <begin position="374"/>
        <end position="390"/>
    </location>
</feature>
<comment type="caution">
    <text evidence="2">The sequence shown here is derived from an EMBL/GenBank/DDBJ whole genome shotgun (WGS) entry which is preliminary data.</text>
</comment>
<feature type="compositionally biased region" description="Basic and acidic residues" evidence="1">
    <location>
        <begin position="391"/>
        <end position="413"/>
    </location>
</feature>
<dbReference type="EMBL" id="AZIM01000991">
    <property type="protein sequence ID" value="ETE68564.1"/>
    <property type="molecule type" value="Genomic_DNA"/>
</dbReference>
<keyword evidence="3" id="KW-1185">Reference proteome</keyword>
<sequence>MPQNSTLRGSDVITGSAVPEGAALHPETKGGGGVESRNTQGVWGEEADRVTLFSNILRLLLPPSTSPSIIDYILLRCYRDITVPRRSGFQFGDYLTAHIFLCVCVSVCVFCVRETERGKEGEGEREGGREREREREILICLIYALQCVNSWAMASSIAQSPPISGPPDMLDYKSHQLRRTFAVWKHMKNRQQFGGVIAFLCGDCVDDVLSFCFVCYPLLCCCGRTENVGREKKKGGGLSFLKHLYILILEIYQGADYSFHCIWNGKYISNICILLKNANFDMEIRLNIHWLKFLISSQLIFKDSKIQTLVFSTYNEVLIPSHANTLLVLRDITHKNTQTHTGRKIGRNANQRAMQGKGIEKNWQLLGGGEELKKKQKRNPKKWLNKRKLLERRGGKWREGGKLRDEWGNEQRQQKGSAG</sequence>
<organism evidence="2 3">
    <name type="scientific">Ophiophagus hannah</name>
    <name type="common">King cobra</name>
    <name type="synonym">Naja hannah</name>
    <dbReference type="NCBI Taxonomy" id="8665"/>
    <lineage>
        <taxon>Eukaryota</taxon>
        <taxon>Metazoa</taxon>
        <taxon>Chordata</taxon>
        <taxon>Craniata</taxon>
        <taxon>Vertebrata</taxon>
        <taxon>Euteleostomi</taxon>
        <taxon>Lepidosauria</taxon>
        <taxon>Squamata</taxon>
        <taxon>Bifurcata</taxon>
        <taxon>Unidentata</taxon>
        <taxon>Episquamata</taxon>
        <taxon>Toxicofera</taxon>
        <taxon>Serpentes</taxon>
        <taxon>Colubroidea</taxon>
        <taxon>Elapidae</taxon>
        <taxon>Elapinae</taxon>
        <taxon>Ophiophagus</taxon>
    </lineage>
</organism>
<accession>V8P233</accession>
<gene>
    <name evidence="2" type="ORF">L345_05658</name>
</gene>
<feature type="non-terminal residue" evidence="2">
    <location>
        <position position="1"/>
    </location>
</feature>
<name>V8P233_OPHHA</name>
<reference evidence="2 3" key="1">
    <citation type="journal article" date="2013" name="Proc. Natl. Acad. Sci. U.S.A.">
        <title>The king cobra genome reveals dynamic gene evolution and adaptation in the snake venom system.</title>
        <authorList>
            <person name="Vonk F.J."/>
            <person name="Casewell N.R."/>
            <person name="Henkel C.V."/>
            <person name="Heimberg A.M."/>
            <person name="Jansen H.J."/>
            <person name="McCleary R.J."/>
            <person name="Kerkkamp H.M."/>
            <person name="Vos R.A."/>
            <person name="Guerreiro I."/>
            <person name="Calvete J.J."/>
            <person name="Wuster W."/>
            <person name="Woods A.E."/>
            <person name="Logan J.M."/>
            <person name="Harrison R.A."/>
            <person name="Castoe T.A."/>
            <person name="de Koning A.P."/>
            <person name="Pollock D.D."/>
            <person name="Yandell M."/>
            <person name="Calderon D."/>
            <person name="Renjifo C."/>
            <person name="Currier R.B."/>
            <person name="Salgado D."/>
            <person name="Pla D."/>
            <person name="Sanz L."/>
            <person name="Hyder A.S."/>
            <person name="Ribeiro J.M."/>
            <person name="Arntzen J.W."/>
            <person name="van den Thillart G.E."/>
            <person name="Boetzer M."/>
            <person name="Pirovano W."/>
            <person name="Dirks R.P."/>
            <person name="Spaink H.P."/>
            <person name="Duboule D."/>
            <person name="McGlinn E."/>
            <person name="Kini R.M."/>
            <person name="Richardson M.K."/>
        </authorList>
    </citation>
    <scope>NUCLEOTIDE SEQUENCE</scope>
    <source>
        <tissue evidence="2">Blood</tissue>
    </source>
</reference>
<dbReference type="AlphaFoldDB" id="V8P233"/>
<evidence type="ECO:0000313" key="2">
    <source>
        <dbReference type="EMBL" id="ETE68564.1"/>
    </source>
</evidence>
<protein>
    <submittedName>
        <fullName evidence="2">Uncharacterized protein</fullName>
    </submittedName>
</protein>
<feature type="region of interest" description="Disordered" evidence="1">
    <location>
        <begin position="373"/>
        <end position="419"/>
    </location>
</feature>